<reference evidence="3" key="1">
    <citation type="submission" date="2025-08" db="UniProtKB">
        <authorList>
            <consortium name="RefSeq"/>
        </authorList>
    </citation>
    <scope>IDENTIFICATION</scope>
    <source>
        <tissue evidence="3">Leaves</tissue>
    </source>
</reference>
<gene>
    <name evidence="3" type="primary">LOC109002495</name>
</gene>
<dbReference type="AlphaFoldDB" id="A0A6P9ESJ6"/>
<proteinExistence type="predicted"/>
<feature type="region of interest" description="Disordered" evidence="1">
    <location>
        <begin position="37"/>
        <end position="61"/>
    </location>
</feature>
<dbReference type="GeneID" id="109002495"/>
<dbReference type="Proteomes" id="UP000235220">
    <property type="component" value="Chromosome 6"/>
</dbReference>
<evidence type="ECO:0000256" key="1">
    <source>
        <dbReference type="SAM" id="MobiDB-lite"/>
    </source>
</evidence>
<name>A0A6P9ESJ6_JUGRE</name>
<accession>A0A6P9ESJ6</accession>
<dbReference type="Pfam" id="PF14709">
    <property type="entry name" value="DND1_DSRM"/>
    <property type="match status" value="1"/>
</dbReference>
<evidence type="ECO:0000313" key="2">
    <source>
        <dbReference type="Proteomes" id="UP000235220"/>
    </source>
</evidence>
<organism evidence="2 3">
    <name type="scientific">Juglans regia</name>
    <name type="common">English walnut</name>
    <dbReference type="NCBI Taxonomy" id="51240"/>
    <lineage>
        <taxon>Eukaryota</taxon>
        <taxon>Viridiplantae</taxon>
        <taxon>Streptophyta</taxon>
        <taxon>Embryophyta</taxon>
        <taxon>Tracheophyta</taxon>
        <taxon>Spermatophyta</taxon>
        <taxon>Magnoliopsida</taxon>
        <taxon>eudicotyledons</taxon>
        <taxon>Gunneridae</taxon>
        <taxon>Pentapetalae</taxon>
        <taxon>rosids</taxon>
        <taxon>fabids</taxon>
        <taxon>Fagales</taxon>
        <taxon>Juglandaceae</taxon>
        <taxon>Juglans</taxon>
    </lineage>
</organism>
<dbReference type="RefSeq" id="XP_035546853.1">
    <property type="nucleotide sequence ID" value="XM_035690960.1"/>
</dbReference>
<sequence>MRVTPFDFEPKILALIKVSDSNPPCITPVIKHPPGTISGQACKTDENPSCDPDLQPKGGSNKATARSRLYEICAANCWKAPLFECCREEGPSHLKLFTFKVIVEIEAQMLFWSAWEHSSQKRKMQQSMQQKELQTRRYNFLYIYIYTYTYKN</sequence>
<dbReference type="SUPFAM" id="SSF54768">
    <property type="entry name" value="dsRNA-binding domain-like"/>
    <property type="match status" value="1"/>
</dbReference>
<protein>
    <submittedName>
        <fullName evidence="3">Uncharacterized protein LOC109002495 isoform X2</fullName>
    </submittedName>
</protein>
<dbReference type="Gene3D" id="3.30.160.20">
    <property type="match status" value="1"/>
</dbReference>
<keyword evidence="2" id="KW-1185">Reference proteome</keyword>
<evidence type="ECO:0000313" key="3">
    <source>
        <dbReference type="RefSeq" id="XP_035546853.1"/>
    </source>
</evidence>